<dbReference type="Proteomes" id="UP000440578">
    <property type="component" value="Unassembled WGS sequence"/>
</dbReference>
<gene>
    <name evidence="6" type="primary">fibcd1-b_2</name>
    <name evidence="6" type="ORF">FJT64_016936</name>
</gene>
<feature type="domain" description="Fibrinogen C-terminal" evidence="5">
    <location>
        <begin position="1"/>
        <end position="103"/>
    </location>
</feature>
<dbReference type="PANTHER" id="PTHR19143">
    <property type="entry name" value="FIBRINOGEN/TENASCIN/ANGIOPOEITIN"/>
    <property type="match status" value="1"/>
</dbReference>
<protein>
    <submittedName>
        <fullName evidence="6">Techylectin-5B</fullName>
    </submittedName>
</protein>
<dbReference type="EMBL" id="VIIS01000178">
    <property type="protein sequence ID" value="KAF0312337.1"/>
    <property type="molecule type" value="Genomic_DNA"/>
</dbReference>
<feature type="region of interest" description="Disordered" evidence="4">
    <location>
        <begin position="114"/>
        <end position="142"/>
    </location>
</feature>
<dbReference type="PROSITE" id="PS51406">
    <property type="entry name" value="FIBRINOGEN_C_2"/>
    <property type="match status" value="1"/>
</dbReference>
<evidence type="ECO:0000259" key="5">
    <source>
        <dbReference type="PROSITE" id="PS51406"/>
    </source>
</evidence>
<dbReference type="PROSITE" id="PS51477">
    <property type="entry name" value="PAH"/>
    <property type="match status" value="1"/>
</dbReference>
<evidence type="ECO:0000313" key="6">
    <source>
        <dbReference type="EMBL" id="KAF0312337.1"/>
    </source>
</evidence>
<reference evidence="6 7" key="1">
    <citation type="submission" date="2019-07" db="EMBL/GenBank/DDBJ databases">
        <title>Draft genome assembly of a fouling barnacle, Amphibalanus amphitrite (Darwin, 1854): The first reference genome for Thecostraca.</title>
        <authorList>
            <person name="Kim W."/>
        </authorList>
    </citation>
    <scope>NUCLEOTIDE SEQUENCE [LARGE SCALE GENOMIC DNA]</scope>
    <source>
        <strain evidence="6">SNU_AA5</strain>
        <tissue evidence="6">Soma without cirri and trophi</tissue>
    </source>
</reference>
<dbReference type="InterPro" id="IPR002181">
    <property type="entry name" value="Fibrinogen_a/b/g_C_dom"/>
</dbReference>
<evidence type="ECO:0000256" key="3">
    <source>
        <dbReference type="PROSITE-ProRule" id="PRU00810"/>
    </source>
</evidence>
<dbReference type="AlphaFoldDB" id="A0A6A4WYY8"/>
<dbReference type="OrthoDB" id="6382148at2759"/>
<proteinExistence type="predicted"/>
<dbReference type="Gene3D" id="3.90.215.10">
    <property type="entry name" value="Gamma Fibrinogen, chain A, domain 1"/>
    <property type="match status" value="1"/>
</dbReference>
<organism evidence="6 7">
    <name type="scientific">Amphibalanus amphitrite</name>
    <name type="common">Striped barnacle</name>
    <name type="synonym">Balanus amphitrite</name>
    <dbReference type="NCBI Taxonomy" id="1232801"/>
    <lineage>
        <taxon>Eukaryota</taxon>
        <taxon>Metazoa</taxon>
        <taxon>Ecdysozoa</taxon>
        <taxon>Arthropoda</taxon>
        <taxon>Crustacea</taxon>
        <taxon>Multicrustacea</taxon>
        <taxon>Cirripedia</taxon>
        <taxon>Thoracica</taxon>
        <taxon>Thoracicalcarea</taxon>
        <taxon>Balanomorpha</taxon>
        <taxon>Balanoidea</taxon>
        <taxon>Balanidae</taxon>
        <taxon>Amphibalaninae</taxon>
        <taxon>Amphibalanus</taxon>
    </lineage>
</organism>
<dbReference type="GO" id="GO:0006355">
    <property type="term" value="P:regulation of DNA-templated transcription"/>
    <property type="evidence" value="ECO:0007669"/>
    <property type="project" value="InterPro"/>
</dbReference>
<keyword evidence="2 3" id="KW-0539">Nucleus</keyword>
<comment type="caution">
    <text evidence="6">The sequence shown here is derived from an EMBL/GenBank/DDBJ whole genome shotgun (WGS) entry which is preliminary data.</text>
</comment>
<accession>A0A6A4WYY8</accession>
<dbReference type="PANTHER" id="PTHR19143:SF458">
    <property type="entry name" value="FIBRINOGEN C-TERMINAL DOMAIN-CONTAINING PROTEIN-RELATED"/>
    <property type="match status" value="1"/>
</dbReference>
<dbReference type="InterPro" id="IPR036056">
    <property type="entry name" value="Fibrinogen-like_C"/>
</dbReference>
<evidence type="ECO:0000313" key="7">
    <source>
        <dbReference type="Proteomes" id="UP000440578"/>
    </source>
</evidence>
<dbReference type="InterPro" id="IPR014716">
    <property type="entry name" value="Fibrinogen_a/b/g_C_1"/>
</dbReference>
<name>A0A6A4WYY8_AMPAM</name>
<dbReference type="InterPro" id="IPR036600">
    <property type="entry name" value="PAH_sf"/>
</dbReference>
<feature type="compositionally biased region" description="Basic and acidic residues" evidence="4">
    <location>
        <begin position="114"/>
        <end position="134"/>
    </location>
</feature>
<dbReference type="InterPro" id="IPR003822">
    <property type="entry name" value="PAH"/>
</dbReference>
<keyword evidence="7" id="KW-1185">Reference proteome</keyword>
<dbReference type="GO" id="GO:0005615">
    <property type="term" value="C:extracellular space"/>
    <property type="evidence" value="ECO:0007669"/>
    <property type="project" value="TreeGrafter"/>
</dbReference>
<dbReference type="GO" id="GO:0005634">
    <property type="term" value="C:nucleus"/>
    <property type="evidence" value="ECO:0007669"/>
    <property type="project" value="UniProtKB-SubCell"/>
</dbReference>
<sequence length="192" mass="22295">MDTAGGNWTVFQRRDNIEPRQDFYLGWKEYKEGFGDVTQEFWWGLEHLFQLTSSDRQYELRVDLEAFDGSRAYAVYQGFRISSEEDGYKLSVSNYSGPARNSLYWSVDDRADRPPAEYDGSRHGDGCRQRREAAAADADAGAVQPSYHRLKVEDVLSYQNQVKSKFQNNPQVHNDFLDIMKEFKAQNTYTSR</sequence>
<dbReference type="SMART" id="SM00186">
    <property type="entry name" value="FBG"/>
    <property type="match status" value="1"/>
</dbReference>
<comment type="subcellular location">
    <subcellularLocation>
        <location evidence="1 3">Nucleus</location>
    </subcellularLocation>
</comment>
<evidence type="ECO:0000256" key="1">
    <source>
        <dbReference type="ARBA" id="ARBA00004123"/>
    </source>
</evidence>
<evidence type="ECO:0000256" key="4">
    <source>
        <dbReference type="SAM" id="MobiDB-lite"/>
    </source>
</evidence>
<dbReference type="InterPro" id="IPR050373">
    <property type="entry name" value="Fibrinogen_C-term_domain"/>
</dbReference>
<evidence type="ECO:0000256" key="2">
    <source>
        <dbReference type="ARBA" id="ARBA00023242"/>
    </source>
</evidence>
<dbReference type="Pfam" id="PF00147">
    <property type="entry name" value="Fibrinogen_C"/>
    <property type="match status" value="1"/>
</dbReference>
<dbReference type="SUPFAM" id="SSF56496">
    <property type="entry name" value="Fibrinogen C-terminal domain-like"/>
    <property type="match status" value="1"/>
</dbReference>
<dbReference type="SUPFAM" id="SSF47762">
    <property type="entry name" value="PAH2 domain"/>
    <property type="match status" value="1"/>
</dbReference>
<dbReference type="Gene3D" id="1.20.1160.11">
    <property type="entry name" value="Paired amphipathic helix"/>
    <property type="match status" value="1"/>
</dbReference>